<dbReference type="Pfam" id="PF00160">
    <property type="entry name" value="Pro_isomerase"/>
    <property type="match status" value="1"/>
</dbReference>
<accession>A0A918PXT8</accession>
<comment type="caution">
    <text evidence="3">The sequence shown here is derived from an EMBL/GenBank/DDBJ whole genome shotgun (WGS) entry which is preliminary data.</text>
</comment>
<evidence type="ECO:0000256" key="1">
    <source>
        <dbReference type="SAM" id="SignalP"/>
    </source>
</evidence>
<dbReference type="AlphaFoldDB" id="A0A918PXT8"/>
<dbReference type="Gene3D" id="2.40.100.10">
    <property type="entry name" value="Cyclophilin-like"/>
    <property type="match status" value="1"/>
</dbReference>
<feature type="chain" id="PRO_5036881311" evidence="1">
    <location>
        <begin position="22"/>
        <end position="296"/>
    </location>
</feature>
<protein>
    <submittedName>
        <fullName evidence="3">Peptidyl-prolyl cis-trans isomerase</fullName>
    </submittedName>
</protein>
<gene>
    <name evidence="3" type="ORF">GCM10011273_10600</name>
</gene>
<keyword evidence="4" id="KW-1185">Reference proteome</keyword>
<dbReference type="EMBL" id="BMZB01000001">
    <property type="protein sequence ID" value="GGZ26891.1"/>
    <property type="molecule type" value="Genomic_DNA"/>
</dbReference>
<evidence type="ECO:0000259" key="2">
    <source>
        <dbReference type="Pfam" id="PF00160"/>
    </source>
</evidence>
<feature type="signal peptide" evidence="1">
    <location>
        <begin position="1"/>
        <end position="21"/>
    </location>
</feature>
<evidence type="ECO:0000313" key="3">
    <source>
        <dbReference type="EMBL" id="GGZ26891.1"/>
    </source>
</evidence>
<feature type="domain" description="PPIase cyclophilin-type" evidence="2">
    <location>
        <begin position="61"/>
        <end position="214"/>
    </location>
</feature>
<name>A0A918PXT8_9CAUL</name>
<dbReference type="SUPFAM" id="SSF50891">
    <property type="entry name" value="Cyclophilin-like"/>
    <property type="match status" value="1"/>
</dbReference>
<organism evidence="3 4">
    <name type="scientific">Asticcacaulis endophyticus</name>
    <dbReference type="NCBI Taxonomy" id="1395890"/>
    <lineage>
        <taxon>Bacteria</taxon>
        <taxon>Pseudomonadati</taxon>
        <taxon>Pseudomonadota</taxon>
        <taxon>Alphaproteobacteria</taxon>
        <taxon>Caulobacterales</taxon>
        <taxon>Caulobacteraceae</taxon>
        <taxon>Asticcacaulis</taxon>
    </lineage>
</organism>
<sequence>MTLTKAIKLAGLGVALATLTAADTPALSPQEIVDAAPASAWKDIPPEDMVVIRFKDGTSSVLQLAPEFAPVHVANIKTLVKTGWLNSAALIRVQDNYVTQWGYPDAEEAPLPAGVIKTPPAEYEHTPSKNFKPLKYKDSFAAKVGHVASWPVATDGQSQWLTHCYGMIGVARDVAPDTGSGSQLYTVIGQAPRALDRNVTLVGRVIAGMENLSARPRGTEDLGFYKTPPEGGRFTSVTLASDLPEAERPKFQVMDTDSATFADWVKARANRSGTFFVKSAGAIDICNATAPIRKVP</sequence>
<dbReference type="InterPro" id="IPR029000">
    <property type="entry name" value="Cyclophilin-like_dom_sf"/>
</dbReference>
<keyword evidence="1" id="KW-0732">Signal</keyword>
<dbReference type="InterPro" id="IPR002130">
    <property type="entry name" value="Cyclophilin-type_PPIase_dom"/>
</dbReference>
<evidence type="ECO:0000313" key="4">
    <source>
        <dbReference type="Proteomes" id="UP000662572"/>
    </source>
</evidence>
<reference evidence="3" key="1">
    <citation type="journal article" date="2014" name="Int. J. Syst. Evol. Microbiol.">
        <title>Complete genome sequence of Corynebacterium casei LMG S-19264T (=DSM 44701T), isolated from a smear-ripened cheese.</title>
        <authorList>
            <consortium name="US DOE Joint Genome Institute (JGI-PGF)"/>
            <person name="Walter F."/>
            <person name="Albersmeier A."/>
            <person name="Kalinowski J."/>
            <person name="Ruckert C."/>
        </authorList>
    </citation>
    <scope>NUCLEOTIDE SEQUENCE</scope>
    <source>
        <strain evidence="3">KCTC 32296</strain>
    </source>
</reference>
<keyword evidence="3" id="KW-0413">Isomerase</keyword>
<dbReference type="GO" id="GO:0003755">
    <property type="term" value="F:peptidyl-prolyl cis-trans isomerase activity"/>
    <property type="evidence" value="ECO:0007669"/>
    <property type="project" value="InterPro"/>
</dbReference>
<reference evidence="3" key="2">
    <citation type="submission" date="2020-09" db="EMBL/GenBank/DDBJ databases">
        <authorList>
            <person name="Sun Q."/>
            <person name="Kim S."/>
        </authorList>
    </citation>
    <scope>NUCLEOTIDE SEQUENCE</scope>
    <source>
        <strain evidence="3">KCTC 32296</strain>
    </source>
</reference>
<dbReference type="RefSeq" id="WP_189485329.1">
    <property type="nucleotide sequence ID" value="NZ_BMZB01000001.1"/>
</dbReference>
<dbReference type="Proteomes" id="UP000662572">
    <property type="component" value="Unassembled WGS sequence"/>
</dbReference>
<proteinExistence type="predicted"/>